<dbReference type="Gene3D" id="3.10.200.10">
    <property type="entry name" value="Alpha carbonic anhydrase"/>
    <property type="match status" value="1"/>
</dbReference>
<reference evidence="8" key="1">
    <citation type="submission" date="2018-06" db="EMBL/GenBank/DDBJ databases">
        <authorList>
            <person name="Zhirakovskaya E."/>
        </authorList>
    </citation>
    <scope>NUCLEOTIDE SEQUENCE</scope>
</reference>
<evidence type="ECO:0000256" key="6">
    <source>
        <dbReference type="ARBA" id="ARBA00048348"/>
    </source>
</evidence>
<evidence type="ECO:0000256" key="1">
    <source>
        <dbReference type="ARBA" id="ARBA00010718"/>
    </source>
</evidence>
<evidence type="ECO:0000256" key="4">
    <source>
        <dbReference type="ARBA" id="ARBA00022833"/>
    </source>
</evidence>
<comment type="catalytic activity">
    <reaction evidence="6">
        <text>hydrogencarbonate + H(+) = CO2 + H2O</text>
        <dbReference type="Rhea" id="RHEA:10748"/>
        <dbReference type="ChEBI" id="CHEBI:15377"/>
        <dbReference type="ChEBI" id="CHEBI:15378"/>
        <dbReference type="ChEBI" id="CHEBI:16526"/>
        <dbReference type="ChEBI" id="CHEBI:17544"/>
        <dbReference type="EC" id="4.2.1.1"/>
    </reaction>
</comment>
<dbReference type="InterPro" id="IPR036398">
    <property type="entry name" value="CA_dom_sf"/>
</dbReference>
<dbReference type="PANTHER" id="PTHR18952:SF265">
    <property type="entry name" value="CARBONIC ANHYDRASE"/>
    <property type="match status" value="1"/>
</dbReference>
<feature type="domain" description="Alpha-carbonic anhydrase" evidence="7">
    <location>
        <begin position="33"/>
        <end position="256"/>
    </location>
</feature>
<dbReference type="PANTHER" id="PTHR18952">
    <property type="entry name" value="CARBONIC ANHYDRASE"/>
    <property type="match status" value="1"/>
</dbReference>
<comment type="similarity">
    <text evidence="1">Belongs to the alpha-carbonic anhydrase family.</text>
</comment>
<keyword evidence="4" id="KW-0862">Zinc</keyword>
<dbReference type="GO" id="GO:0008270">
    <property type="term" value="F:zinc ion binding"/>
    <property type="evidence" value="ECO:0007669"/>
    <property type="project" value="InterPro"/>
</dbReference>
<evidence type="ECO:0000256" key="2">
    <source>
        <dbReference type="ARBA" id="ARBA00012925"/>
    </source>
</evidence>
<dbReference type="EMBL" id="UOFG01000244">
    <property type="protein sequence ID" value="VAW65109.1"/>
    <property type="molecule type" value="Genomic_DNA"/>
</dbReference>
<dbReference type="GO" id="GO:0004089">
    <property type="term" value="F:carbonate dehydratase activity"/>
    <property type="evidence" value="ECO:0007669"/>
    <property type="project" value="UniProtKB-EC"/>
</dbReference>
<dbReference type="InterPro" id="IPR041891">
    <property type="entry name" value="Alpha_CA_prokaryot-like"/>
</dbReference>
<accession>A0A3B0XTB7</accession>
<gene>
    <name evidence="8" type="ORF">MNBD_GAMMA11-2114</name>
</gene>
<evidence type="ECO:0000256" key="5">
    <source>
        <dbReference type="ARBA" id="ARBA00023239"/>
    </source>
</evidence>
<dbReference type="SUPFAM" id="SSF51069">
    <property type="entry name" value="Carbonic anhydrase"/>
    <property type="match status" value="1"/>
</dbReference>
<sequence length="270" mass="28950">MKIKNNIITKLLPPLALAFAAGPGFTGLANATTPFAYSGDNGPSYWGGTCNADTSQRQSPIDIVNPVIDTQLTPLNLNIADTSIDLLNNGHTIEQVYEGTGSSLFFNGVEYDLEQFHFHTFSEHVVAASRGDMELHGVFTDPVSGDHVVVSMMYDIGSTSNSLLQDLINAGLPPKEGDTSTANTIINLGANLTNTGAYYTYDGSLTTPGCTENVTWVVLKDRAILTQQQRTAFRGIMGNNFRPLQDVNGRTIRSTSAETEGEAQAEAPGQ</sequence>
<dbReference type="PROSITE" id="PS51144">
    <property type="entry name" value="ALPHA_CA_2"/>
    <property type="match status" value="1"/>
</dbReference>
<dbReference type="InterPro" id="IPR001148">
    <property type="entry name" value="CA_dom"/>
</dbReference>
<keyword evidence="3" id="KW-0479">Metal-binding</keyword>
<dbReference type="SMART" id="SM01057">
    <property type="entry name" value="Carb_anhydrase"/>
    <property type="match status" value="1"/>
</dbReference>
<proteinExistence type="inferred from homology"/>
<protein>
    <recommendedName>
        <fullName evidence="2">carbonic anhydrase</fullName>
        <ecNumber evidence="2">4.2.1.1</ecNumber>
    </recommendedName>
</protein>
<dbReference type="AlphaFoldDB" id="A0A3B0XTB7"/>
<evidence type="ECO:0000259" key="7">
    <source>
        <dbReference type="PROSITE" id="PS51144"/>
    </source>
</evidence>
<organism evidence="8">
    <name type="scientific">hydrothermal vent metagenome</name>
    <dbReference type="NCBI Taxonomy" id="652676"/>
    <lineage>
        <taxon>unclassified sequences</taxon>
        <taxon>metagenomes</taxon>
        <taxon>ecological metagenomes</taxon>
    </lineage>
</organism>
<dbReference type="InterPro" id="IPR023561">
    <property type="entry name" value="Carbonic_anhydrase_a-class"/>
</dbReference>
<evidence type="ECO:0000256" key="3">
    <source>
        <dbReference type="ARBA" id="ARBA00022723"/>
    </source>
</evidence>
<evidence type="ECO:0000313" key="8">
    <source>
        <dbReference type="EMBL" id="VAW65109.1"/>
    </source>
</evidence>
<dbReference type="Pfam" id="PF00194">
    <property type="entry name" value="Carb_anhydrase"/>
    <property type="match status" value="1"/>
</dbReference>
<dbReference type="EC" id="4.2.1.1" evidence="2"/>
<keyword evidence="5" id="KW-0456">Lyase</keyword>
<name>A0A3B0XTB7_9ZZZZ</name>
<dbReference type="CDD" id="cd03124">
    <property type="entry name" value="alpha_CA_prokaryotic_like"/>
    <property type="match status" value="1"/>
</dbReference>